<dbReference type="InterPro" id="IPR006566">
    <property type="entry name" value="FBD"/>
</dbReference>
<evidence type="ECO:0000313" key="3">
    <source>
        <dbReference type="Proteomes" id="UP000222542"/>
    </source>
</evidence>
<organism evidence="2 3">
    <name type="scientific">Capsicum annuum</name>
    <name type="common">Capsicum pepper</name>
    <dbReference type="NCBI Taxonomy" id="4072"/>
    <lineage>
        <taxon>Eukaryota</taxon>
        <taxon>Viridiplantae</taxon>
        <taxon>Streptophyta</taxon>
        <taxon>Embryophyta</taxon>
        <taxon>Tracheophyta</taxon>
        <taxon>Spermatophyta</taxon>
        <taxon>Magnoliopsida</taxon>
        <taxon>eudicotyledons</taxon>
        <taxon>Gunneridae</taxon>
        <taxon>Pentapetalae</taxon>
        <taxon>asterids</taxon>
        <taxon>lamiids</taxon>
        <taxon>Solanales</taxon>
        <taxon>Solanaceae</taxon>
        <taxon>Solanoideae</taxon>
        <taxon>Capsiceae</taxon>
        <taxon>Capsicum</taxon>
    </lineage>
</organism>
<feature type="domain" description="FBD" evidence="1">
    <location>
        <begin position="36"/>
        <end position="77"/>
    </location>
</feature>
<dbReference type="AlphaFoldDB" id="A0A2G3AMH2"/>
<proteinExistence type="predicted"/>
<dbReference type="Gramene" id="PHT95353">
    <property type="protein sequence ID" value="PHT95353"/>
    <property type="gene ID" value="T459_03235"/>
</dbReference>
<accession>A0A2G3AMH2</accession>
<dbReference type="EMBL" id="AYRZ02000001">
    <property type="protein sequence ID" value="PHT95353.1"/>
    <property type="molecule type" value="Genomic_DNA"/>
</dbReference>
<dbReference type="Proteomes" id="UP000222542">
    <property type="component" value="Unassembled WGS sequence"/>
</dbReference>
<reference evidence="2 3" key="2">
    <citation type="journal article" date="2017" name="Genome Biol.">
        <title>New reference genome sequences of hot pepper reveal the massive evolution of plant disease-resistance genes by retroduplication.</title>
        <authorList>
            <person name="Kim S."/>
            <person name="Park J."/>
            <person name="Yeom S.I."/>
            <person name="Kim Y.M."/>
            <person name="Seo E."/>
            <person name="Kim K.T."/>
            <person name="Kim M.S."/>
            <person name="Lee J.M."/>
            <person name="Cheong K."/>
            <person name="Shin H.S."/>
            <person name="Kim S.B."/>
            <person name="Han K."/>
            <person name="Lee J."/>
            <person name="Park M."/>
            <person name="Lee H.A."/>
            <person name="Lee H.Y."/>
            <person name="Lee Y."/>
            <person name="Oh S."/>
            <person name="Lee J.H."/>
            <person name="Choi E."/>
            <person name="Choi E."/>
            <person name="Lee S.E."/>
            <person name="Jeon J."/>
            <person name="Kim H."/>
            <person name="Choi G."/>
            <person name="Song H."/>
            <person name="Lee J."/>
            <person name="Lee S.C."/>
            <person name="Kwon J.K."/>
            <person name="Lee H.Y."/>
            <person name="Koo N."/>
            <person name="Hong Y."/>
            <person name="Kim R.W."/>
            <person name="Kang W.H."/>
            <person name="Huh J.H."/>
            <person name="Kang B.C."/>
            <person name="Yang T.J."/>
            <person name="Lee Y.H."/>
            <person name="Bennetzen J.L."/>
            <person name="Choi D."/>
        </authorList>
    </citation>
    <scope>NUCLEOTIDE SEQUENCE [LARGE SCALE GENOMIC DNA]</scope>
    <source>
        <strain evidence="3">cv. CM334</strain>
    </source>
</reference>
<comment type="caution">
    <text evidence="2">The sequence shown here is derived from an EMBL/GenBank/DDBJ whole genome shotgun (WGS) entry which is preliminary data.</text>
</comment>
<evidence type="ECO:0000313" key="2">
    <source>
        <dbReference type="EMBL" id="PHT95353.1"/>
    </source>
</evidence>
<keyword evidence="3" id="KW-1185">Reference proteome</keyword>
<evidence type="ECO:0000259" key="1">
    <source>
        <dbReference type="Pfam" id="PF08387"/>
    </source>
</evidence>
<gene>
    <name evidence="2" type="ORF">T459_03235</name>
</gene>
<protein>
    <recommendedName>
        <fullName evidence="1">FBD domain-containing protein</fullName>
    </recommendedName>
</protein>
<name>A0A2G3AMH2_CAPAN</name>
<reference evidence="2 3" key="1">
    <citation type="journal article" date="2014" name="Nat. Genet.">
        <title>Genome sequence of the hot pepper provides insights into the evolution of pungency in Capsicum species.</title>
        <authorList>
            <person name="Kim S."/>
            <person name="Park M."/>
            <person name="Yeom S.I."/>
            <person name="Kim Y.M."/>
            <person name="Lee J.M."/>
            <person name="Lee H.A."/>
            <person name="Seo E."/>
            <person name="Choi J."/>
            <person name="Cheong K."/>
            <person name="Kim K.T."/>
            <person name="Jung K."/>
            <person name="Lee G.W."/>
            <person name="Oh S.K."/>
            <person name="Bae C."/>
            <person name="Kim S.B."/>
            <person name="Lee H.Y."/>
            <person name="Kim S.Y."/>
            <person name="Kim M.S."/>
            <person name="Kang B.C."/>
            <person name="Jo Y.D."/>
            <person name="Yang H.B."/>
            <person name="Jeong H.J."/>
            <person name="Kang W.H."/>
            <person name="Kwon J.K."/>
            <person name="Shin C."/>
            <person name="Lim J.Y."/>
            <person name="Park J.H."/>
            <person name="Huh J.H."/>
            <person name="Kim J.S."/>
            <person name="Kim B.D."/>
            <person name="Cohen O."/>
            <person name="Paran I."/>
            <person name="Suh M.C."/>
            <person name="Lee S.B."/>
            <person name="Kim Y.K."/>
            <person name="Shin Y."/>
            <person name="Noh S.J."/>
            <person name="Park J."/>
            <person name="Seo Y.S."/>
            <person name="Kwon S.Y."/>
            <person name="Kim H.A."/>
            <person name="Park J.M."/>
            <person name="Kim H.J."/>
            <person name="Choi S.B."/>
            <person name="Bosland P.W."/>
            <person name="Reeves G."/>
            <person name="Jo S.H."/>
            <person name="Lee B.W."/>
            <person name="Cho H.T."/>
            <person name="Choi H.S."/>
            <person name="Lee M.S."/>
            <person name="Yu Y."/>
            <person name="Do Choi Y."/>
            <person name="Park B.S."/>
            <person name="van Deynze A."/>
            <person name="Ashrafi H."/>
            <person name="Hill T."/>
            <person name="Kim W.T."/>
            <person name="Pai H.S."/>
            <person name="Ahn H.K."/>
            <person name="Yeam I."/>
            <person name="Giovannoni J.J."/>
            <person name="Rose J.K."/>
            <person name="Sorensen I."/>
            <person name="Lee S.J."/>
            <person name="Kim R.W."/>
            <person name="Choi I.Y."/>
            <person name="Choi B.S."/>
            <person name="Lim J.S."/>
            <person name="Lee Y.H."/>
            <person name="Choi D."/>
        </authorList>
    </citation>
    <scope>NUCLEOTIDE SEQUENCE [LARGE SCALE GENOMIC DNA]</scope>
    <source>
        <strain evidence="3">cv. CM334</strain>
    </source>
</reference>
<sequence>MLEVIAKENRIERKERLEVQNEGWKKNGQMHDPDESIVCLESHLMSIHLSNFKGEENEIELLRFFLKNAQILEKLTIQWAKNAFWEEYVLKPEVGSLEDEYAYLAEYADKTKKRCQRRF</sequence>
<dbReference type="Pfam" id="PF08387">
    <property type="entry name" value="FBD"/>
    <property type="match status" value="1"/>
</dbReference>